<sequence length="68" mass="7479">MIRSASSPVAYWPRSRTCSTSSLHRIACIPFLLSLVMLLSLVILPVLLTTAGPRAVRPARGHHAWVSR</sequence>
<gene>
    <name evidence="2" type="ORF">GCM10010246_75280</name>
</gene>
<proteinExistence type="predicted"/>
<protein>
    <submittedName>
        <fullName evidence="2">Uncharacterized protein</fullName>
    </submittedName>
</protein>
<accession>A0ABN3H622</accession>
<dbReference type="EMBL" id="BAAASD010000053">
    <property type="protein sequence ID" value="GAA2370235.1"/>
    <property type="molecule type" value="Genomic_DNA"/>
</dbReference>
<dbReference type="Proteomes" id="UP001500253">
    <property type="component" value="Unassembled WGS sequence"/>
</dbReference>
<evidence type="ECO:0000313" key="3">
    <source>
        <dbReference type="Proteomes" id="UP001500253"/>
    </source>
</evidence>
<reference evidence="2 3" key="1">
    <citation type="journal article" date="2019" name="Int. J. Syst. Evol. Microbiol.">
        <title>The Global Catalogue of Microorganisms (GCM) 10K type strain sequencing project: providing services to taxonomists for standard genome sequencing and annotation.</title>
        <authorList>
            <consortium name="The Broad Institute Genomics Platform"/>
            <consortium name="The Broad Institute Genome Sequencing Center for Infectious Disease"/>
            <person name="Wu L."/>
            <person name="Ma J."/>
        </authorList>
    </citation>
    <scope>NUCLEOTIDE SEQUENCE [LARGE SCALE GENOMIC DNA]</scope>
    <source>
        <strain evidence="2 3">JCM 4316</strain>
    </source>
</reference>
<comment type="caution">
    <text evidence="2">The sequence shown here is derived from an EMBL/GenBank/DDBJ whole genome shotgun (WGS) entry which is preliminary data.</text>
</comment>
<evidence type="ECO:0000256" key="1">
    <source>
        <dbReference type="SAM" id="Phobius"/>
    </source>
</evidence>
<name>A0ABN3H622_9ACTN</name>
<keyword evidence="1" id="KW-1133">Transmembrane helix</keyword>
<keyword evidence="1" id="KW-0812">Transmembrane</keyword>
<keyword evidence="1" id="KW-0472">Membrane</keyword>
<evidence type="ECO:0000313" key="2">
    <source>
        <dbReference type="EMBL" id="GAA2370235.1"/>
    </source>
</evidence>
<keyword evidence="3" id="KW-1185">Reference proteome</keyword>
<feature type="transmembrane region" description="Helical" evidence="1">
    <location>
        <begin position="26"/>
        <end position="48"/>
    </location>
</feature>
<organism evidence="2 3">
    <name type="scientific">Streptomyces cuspidosporus</name>
    <dbReference type="NCBI Taxonomy" id="66882"/>
    <lineage>
        <taxon>Bacteria</taxon>
        <taxon>Bacillati</taxon>
        <taxon>Actinomycetota</taxon>
        <taxon>Actinomycetes</taxon>
        <taxon>Kitasatosporales</taxon>
        <taxon>Streptomycetaceae</taxon>
        <taxon>Streptomyces</taxon>
    </lineage>
</organism>